<dbReference type="InterPro" id="IPR018674">
    <property type="entry name" value="DUF2142_membrane"/>
</dbReference>
<evidence type="ECO:0000256" key="1">
    <source>
        <dbReference type="SAM" id="Phobius"/>
    </source>
</evidence>
<dbReference type="Pfam" id="PF09913">
    <property type="entry name" value="DUF2142"/>
    <property type="match status" value="1"/>
</dbReference>
<feature type="transmembrane region" description="Helical" evidence="1">
    <location>
        <begin position="215"/>
        <end position="237"/>
    </location>
</feature>
<comment type="caution">
    <text evidence="2">The sequence shown here is derived from an EMBL/GenBank/DDBJ whole genome shotgun (WGS) entry which is preliminary data.</text>
</comment>
<gene>
    <name evidence="2" type="ORF">IEZ25_00760</name>
</gene>
<protein>
    <submittedName>
        <fullName evidence="2">DUF2142 domain-containing protein</fullName>
    </submittedName>
</protein>
<feature type="transmembrane region" description="Helical" evidence="1">
    <location>
        <begin position="125"/>
        <end position="144"/>
    </location>
</feature>
<accession>A0ABR8MG92</accession>
<keyword evidence="1" id="KW-0472">Membrane</keyword>
<dbReference type="EMBL" id="JACXYY010000001">
    <property type="protein sequence ID" value="MBD3913129.1"/>
    <property type="molecule type" value="Genomic_DNA"/>
</dbReference>
<evidence type="ECO:0000313" key="3">
    <source>
        <dbReference type="Proteomes" id="UP000649289"/>
    </source>
</evidence>
<feature type="transmembrane region" description="Helical" evidence="1">
    <location>
        <begin position="309"/>
        <end position="329"/>
    </location>
</feature>
<reference evidence="2 3" key="1">
    <citation type="submission" date="2020-09" db="EMBL/GenBank/DDBJ databases">
        <title>novel species in genus Nocardioides.</title>
        <authorList>
            <person name="Zhang G."/>
        </authorList>
    </citation>
    <scope>NUCLEOTIDE SEQUENCE [LARGE SCALE GENOMIC DNA]</scope>
    <source>
        <strain evidence="2 3">19197</strain>
    </source>
</reference>
<feature type="transmembrane region" description="Helical" evidence="1">
    <location>
        <begin position="341"/>
        <end position="364"/>
    </location>
</feature>
<keyword evidence="1" id="KW-1133">Transmembrane helix</keyword>
<feature type="transmembrane region" description="Helical" evidence="1">
    <location>
        <begin position="150"/>
        <end position="169"/>
    </location>
</feature>
<keyword evidence="1" id="KW-0812">Transmembrane</keyword>
<feature type="transmembrane region" description="Helical" evidence="1">
    <location>
        <begin position="449"/>
        <end position="467"/>
    </location>
</feature>
<feature type="transmembrane region" description="Helical" evidence="1">
    <location>
        <begin position="370"/>
        <end position="389"/>
    </location>
</feature>
<sequence>MIARIRRTARAVADRPDALPLLAAGLLLFVGVQVALMSRVPSWANDEPAHVGYVASLAEGRLPTIDTDIVDDPSRFPLTAEEFSGRDEAHGDIWTANHPPLFHLAMVPVWWALHDVNQSGMVITMRIANTIGFAVWLYLVGILARHLVPARPAVAALAVVVATAPTLVLRSSYLQNDGWAAASAVLLLLMTVRMLREEVTPQRVAIAVAAGTIAAGTRAQGVLVVALCSTVLLVALARRHRGPWAGWRPGLTVFALVGGVPAAAWGWFYVRNRRLYGDVTGQDALLEKFERSPVPVDRLFTIRTLEQPVVATSLALVAALVLIPLALRASVRRHGVRWDPVWCLLLVHASLTLGSLVGFMRAGGGFHDRYLMQAMPLLATATAVGMVGVGRWWRSASPGTVAAGRRDWWVAVWWSVVLLGWLAATLVWLEDRHIFSRQELSPVEGPVPPVLVVVVIVLGAAIVAVMVRRARAFDPGPHRVGAVSVGRLEGADTADLRALEGQLVPRR</sequence>
<dbReference type="Proteomes" id="UP000649289">
    <property type="component" value="Unassembled WGS sequence"/>
</dbReference>
<organism evidence="2 3">
    <name type="scientific">Nocardioides hwasunensis</name>
    <dbReference type="NCBI Taxonomy" id="397258"/>
    <lineage>
        <taxon>Bacteria</taxon>
        <taxon>Bacillati</taxon>
        <taxon>Actinomycetota</taxon>
        <taxon>Actinomycetes</taxon>
        <taxon>Propionibacteriales</taxon>
        <taxon>Nocardioidaceae</taxon>
        <taxon>Nocardioides</taxon>
    </lineage>
</organism>
<name>A0ABR8MG92_9ACTN</name>
<proteinExistence type="predicted"/>
<dbReference type="RefSeq" id="WP_191197499.1">
    <property type="nucleotide sequence ID" value="NZ_BAAAPA010000002.1"/>
</dbReference>
<feature type="transmembrane region" description="Helical" evidence="1">
    <location>
        <begin position="249"/>
        <end position="270"/>
    </location>
</feature>
<evidence type="ECO:0000313" key="2">
    <source>
        <dbReference type="EMBL" id="MBD3913129.1"/>
    </source>
</evidence>
<keyword evidence="3" id="KW-1185">Reference proteome</keyword>
<feature type="transmembrane region" description="Helical" evidence="1">
    <location>
        <begin position="410"/>
        <end position="429"/>
    </location>
</feature>